<sequence length="249" mass="25437">MAGGHRSGPPALQNQLVELEASGWNALIEAGKIRPGGAQFADNRRHQRPTATAPAGGHDQATHHRKGVESVDSHLRELAHRNPFGVLRVMMAEARQERGYVLPGHGPGLPAAATAPAAAPAQVASPAAAAPTAAAAALATAPAPASAPSPALAPAATPAATPVQLQPCGLLLNSMAMPVAAASPPQVELAPQQRKVSNRLVNKRVTKPAQLQQEAESQPQQPFSPEVPGDSPPAPLLPDRSACTQPPEG</sequence>
<evidence type="ECO:0000256" key="1">
    <source>
        <dbReference type="SAM" id="MobiDB-lite"/>
    </source>
</evidence>
<comment type="caution">
    <text evidence="2">The sequence shown here is derived from an EMBL/GenBank/DDBJ whole genome shotgun (WGS) entry which is preliminary data.</text>
</comment>
<keyword evidence="3" id="KW-1185">Reference proteome</keyword>
<dbReference type="EMBL" id="CAUYUJ010015135">
    <property type="protein sequence ID" value="CAK0850289.1"/>
    <property type="molecule type" value="Genomic_DNA"/>
</dbReference>
<feature type="region of interest" description="Disordered" evidence="1">
    <location>
        <begin position="37"/>
        <end position="70"/>
    </location>
</feature>
<feature type="compositionally biased region" description="Low complexity" evidence="1">
    <location>
        <begin position="208"/>
        <end position="228"/>
    </location>
</feature>
<dbReference type="Proteomes" id="UP001189429">
    <property type="component" value="Unassembled WGS sequence"/>
</dbReference>
<proteinExistence type="predicted"/>
<feature type="region of interest" description="Disordered" evidence="1">
    <location>
        <begin position="184"/>
        <end position="249"/>
    </location>
</feature>
<protein>
    <submittedName>
        <fullName evidence="2">Uncharacterized protein</fullName>
    </submittedName>
</protein>
<gene>
    <name evidence="2" type="ORF">PCOR1329_LOCUS42722</name>
</gene>
<name>A0ABN9TVJ5_9DINO</name>
<evidence type="ECO:0000313" key="3">
    <source>
        <dbReference type="Proteomes" id="UP001189429"/>
    </source>
</evidence>
<organism evidence="2 3">
    <name type="scientific">Prorocentrum cordatum</name>
    <dbReference type="NCBI Taxonomy" id="2364126"/>
    <lineage>
        <taxon>Eukaryota</taxon>
        <taxon>Sar</taxon>
        <taxon>Alveolata</taxon>
        <taxon>Dinophyceae</taxon>
        <taxon>Prorocentrales</taxon>
        <taxon>Prorocentraceae</taxon>
        <taxon>Prorocentrum</taxon>
    </lineage>
</organism>
<accession>A0ABN9TVJ5</accession>
<reference evidence="2" key="1">
    <citation type="submission" date="2023-10" db="EMBL/GenBank/DDBJ databases">
        <authorList>
            <person name="Chen Y."/>
            <person name="Shah S."/>
            <person name="Dougan E. K."/>
            <person name="Thang M."/>
            <person name="Chan C."/>
        </authorList>
    </citation>
    <scope>NUCLEOTIDE SEQUENCE [LARGE SCALE GENOMIC DNA]</scope>
</reference>
<feature type="non-terminal residue" evidence="2">
    <location>
        <position position="249"/>
    </location>
</feature>
<evidence type="ECO:0000313" key="2">
    <source>
        <dbReference type="EMBL" id="CAK0850289.1"/>
    </source>
</evidence>